<evidence type="ECO:0000313" key="2">
    <source>
        <dbReference type="EMBL" id="SHK26463.1"/>
    </source>
</evidence>
<dbReference type="NCBIfam" id="TIGR02436">
    <property type="entry name" value="four helix bundle protein"/>
    <property type="match status" value="1"/>
</dbReference>
<sequence length="172" mass="19609">MADYKGTYKPKKNTFPKKDSRKDGETEQRTFEGTLKPLMTEEEKKEAQILELSYDFSCRIIRLYKFLNEGKLSKADRDITDALGRQLLRSATSINANMNEAQHPQSDADFLSKASIALKEARESENWLSLLRDNGYLETRASESLLLDCGRINKILITITSKVKKRINGGKD</sequence>
<dbReference type="Proteomes" id="UP000184130">
    <property type="component" value="Unassembled WGS sequence"/>
</dbReference>
<evidence type="ECO:0000313" key="3">
    <source>
        <dbReference type="Proteomes" id="UP000184130"/>
    </source>
</evidence>
<dbReference type="SUPFAM" id="SSF158446">
    <property type="entry name" value="IVS-encoded protein-like"/>
    <property type="match status" value="1"/>
</dbReference>
<evidence type="ECO:0000256" key="1">
    <source>
        <dbReference type="SAM" id="MobiDB-lite"/>
    </source>
</evidence>
<dbReference type="PANTHER" id="PTHR38471:SF2">
    <property type="entry name" value="FOUR HELIX BUNDLE PROTEIN"/>
    <property type="match status" value="1"/>
</dbReference>
<gene>
    <name evidence="2" type="ORF">SAMN05216463_10143</name>
</gene>
<dbReference type="InterPro" id="IPR012657">
    <property type="entry name" value="23S_rRNA-intervening_sequence"/>
</dbReference>
<organism evidence="2 3">
    <name type="scientific">Xylanibacter ruminicola</name>
    <name type="common">Prevotella ruminicola</name>
    <dbReference type="NCBI Taxonomy" id="839"/>
    <lineage>
        <taxon>Bacteria</taxon>
        <taxon>Pseudomonadati</taxon>
        <taxon>Bacteroidota</taxon>
        <taxon>Bacteroidia</taxon>
        <taxon>Bacteroidales</taxon>
        <taxon>Prevotellaceae</taxon>
        <taxon>Xylanibacter</taxon>
    </lineage>
</organism>
<accession>A0A1M6R208</accession>
<proteinExistence type="predicted"/>
<dbReference type="Pfam" id="PF05635">
    <property type="entry name" value="23S_rRNA_IVP"/>
    <property type="match status" value="1"/>
</dbReference>
<protein>
    <submittedName>
        <fullName evidence="2">Four helix bundle protein</fullName>
    </submittedName>
</protein>
<feature type="region of interest" description="Disordered" evidence="1">
    <location>
        <begin position="1"/>
        <end position="34"/>
    </location>
</feature>
<dbReference type="Gene3D" id="1.20.1440.60">
    <property type="entry name" value="23S rRNA-intervening sequence"/>
    <property type="match status" value="1"/>
</dbReference>
<dbReference type="RefSeq" id="WP_254795054.1">
    <property type="nucleotide sequence ID" value="NZ_FRBD01000001.1"/>
</dbReference>
<dbReference type="AlphaFoldDB" id="A0A1M6R208"/>
<name>A0A1M6R208_XYLRU</name>
<reference evidence="2 3" key="1">
    <citation type="submission" date="2016-11" db="EMBL/GenBank/DDBJ databases">
        <authorList>
            <person name="Jaros S."/>
            <person name="Januszkiewicz K."/>
            <person name="Wedrychowicz H."/>
        </authorList>
    </citation>
    <scope>NUCLEOTIDE SEQUENCE [LARGE SCALE GENOMIC DNA]</scope>
    <source>
        <strain evidence="2 3">KHT3</strain>
    </source>
</reference>
<dbReference type="PANTHER" id="PTHR38471">
    <property type="entry name" value="FOUR HELIX BUNDLE PROTEIN"/>
    <property type="match status" value="1"/>
</dbReference>
<dbReference type="EMBL" id="FRBD01000001">
    <property type="protein sequence ID" value="SHK26463.1"/>
    <property type="molecule type" value="Genomic_DNA"/>
</dbReference>
<feature type="compositionally biased region" description="Basic and acidic residues" evidence="1">
    <location>
        <begin position="16"/>
        <end position="30"/>
    </location>
</feature>
<dbReference type="InterPro" id="IPR036583">
    <property type="entry name" value="23S_rRNA_IVS_sf"/>
</dbReference>